<dbReference type="Pfam" id="PF04021">
    <property type="entry name" value="Class_IIIsignal"/>
    <property type="match status" value="1"/>
</dbReference>
<proteinExistence type="predicted"/>
<accession>A0A8T3YKH1</accession>
<keyword evidence="1" id="KW-0812">Transmembrane</keyword>
<keyword evidence="1" id="KW-1133">Transmembrane helix</keyword>
<name>A0A8T3YKH1_9ARCH</name>
<evidence type="ECO:0000256" key="1">
    <source>
        <dbReference type="SAM" id="Phobius"/>
    </source>
</evidence>
<dbReference type="Proteomes" id="UP000732298">
    <property type="component" value="Unassembled WGS sequence"/>
</dbReference>
<evidence type="ECO:0000313" key="3">
    <source>
        <dbReference type="Proteomes" id="UP000732298"/>
    </source>
</evidence>
<sequence length="238" mass="25697">MKPKAQGALEYLLLIGGAVVVGSIVIVLLLGSASSGKTSAMSRLDLIEQKKAEAGANLSGLILNGFFEQGSGTGATDWPSDTTCGDLCFYRRNDPGYSIPGAGYSWYMFSPAGSGWDNTMQQRVSGINQPSKTFNLEFKYLCRTATSPNGLGWIMRFRDHARPCCEDVYSTSGIATKSDGSTETKSMTNFLCAANESGTFRVTLTTLANAGSDYYWDLWAYSGHSSNQELIVDNFKVS</sequence>
<comment type="caution">
    <text evidence="2">The sequence shown here is derived from an EMBL/GenBank/DDBJ whole genome shotgun (WGS) entry which is preliminary data.</text>
</comment>
<keyword evidence="1" id="KW-0472">Membrane</keyword>
<gene>
    <name evidence="2" type="ORF">HY544_03405</name>
</gene>
<dbReference type="EMBL" id="JACQPB010000034">
    <property type="protein sequence ID" value="MBI4210525.1"/>
    <property type="molecule type" value="Genomic_DNA"/>
</dbReference>
<protein>
    <submittedName>
        <fullName evidence="2">Class III signal peptide-containing protein</fullName>
    </submittedName>
</protein>
<dbReference type="InterPro" id="IPR007166">
    <property type="entry name" value="Class3_signal_pept_motif"/>
</dbReference>
<reference evidence="2" key="1">
    <citation type="submission" date="2020-07" db="EMBL/GenBank/DDBJ databases">
        <title>Huge and variable diversity of episymbiotic CPR bacteria and DPANN archaea in groundwater ecosystems.</title>
        <authorList>
            <person name="He C.Y."/>
            <person name="Keren R."/>
            <person name="Whittaker M."/>
            <person name="Farag I.F."/>
            <person name="Doudna J."/>
            <person name="Cate J.H.D."/>
            <person name="Banfield J.F."/>
        </authorList>
    </citation>
    <scope>NUCLEOTIDE SEQUENCE</scope>
    <source>
        <strain evidence="2">NC_groundwater_1296_Ag_S-0.2um_52_80</strain>
    </source>
</reference>
<organism evidence="2 3">
    <name type="scientific">Candidatus Iainarchaeum sp</name>
    <dbReference type="NCBI Taxonomy" id="3101447"/>
    <lineage>
        <taxon>Archaea</taxon>
        <taxon>Candidatus Iainarchaeota</taxon>
        <taxon>Candidatus Iainarchaeia</taxon>
        <taxon>Candidatus Iainarchaeales</taxon>
        <taxon>Candidatus Iainarchaeaceae</taxon>
        <taxon>Candidatus Iainarchaeum</taxon>
    </lineage>
</organism>
<evidence type="ECO:0000313" key="2">
    <source>
        <dbReference type="EMBL" id="MBI4210525.1"/>
    </source>
</evidence>
<feature type="transmembrane region" description="Helical" evidence="1">
    <location>
        <begin position="12"/>
        <end position="33"/>
    </location>
</feature>
<dbReference type="AlphaFoldDB" id="A0A8T3YKH1"/>